<dbReference type="InterPro" id="IPR006710">
    <property type="entry name" value="Glyco_hydro_43"/>
</dbReference>
<dbReference type="GO" id="GO:0004553">
    <property type="term" value="F:hydrolase activity, hydrolyzing O-glycosyl compounds"/>
    <property type="evidence" value="ECO:0007669"/>
    <property type="project" value="InterPro"/>
</dbReference>
<dbReference type="CDD" id="cd08990">
    <property type="entry name" value="GH43_AXH_like"/>
    <property type="match status" value="1"/>
</dbReference>
<evidence type="ECO:0000256" key="4">
    <source>
        <dbReference type="ARBA" id="ARBA00023295"/>
    </source>
</evidence>
<dbReference type="GO" id="GO:0005975">
    <property type="term" value="P:carbohydrate metabolic process"/>
    <property type="evidence" value="ECO:0007669"/>
    <property type="project" value="InterPro"/>
</dbReference>
<dbReference type="SUPFAM" id="SSF75005">
    <property type="entry name" value="Arabinanase/levansucrase/invertase"/>
    <property type="match status" value="1"/>
</dbReference>
<dbReference type="PANTHER" id="PTHR43772:SF2">
    <property type="entry name" value="PUTATIVE (AFU_ORTHOLOGUE AFUA_2G04480)-RELATED"/>
    <property type="match status" value="1"/>
</dbReference>
<dbReference type="AlphaFoldDB" id="A0A6J6F140"/>
<dbReference type="PANTHER" id="PTHR43772">
    <property type="entry name" value="ENDO-1,4-BETA-XYLANASE"/>
    <property type="match status" value="1"/>
</dbReference>
<protein>
    <submittedName>
        <fullName evidence="5">Unannotated protein</fullName>
    </submittedName>
</protein>
<keyword evidence="3" id="KW-0119">Carbohydrate metabolism</keyword>
<name>A0A6J6F140_9ZZZZ</name>
<dbReference type="InterPro" id="IPR052176">
    <property type="entry name" value="Glycosyl_Hydrlase_43_Enz"/>
</dbReference>
<evidence type="ECO:0000256" key="2">
    <source>
        <dbReference type="ARBA" id="ARBA00022801"/>
    </source>
</evidence>
<keyword evidence="2" id="KW-0378">Hydrolase</keyword>
<dbReference type="EMBL" id="CAEZVX010000091">
    <property type="protein sequence ID" value="CAB4642392.1"/>
    <property type="molecule type" value="Genomic_DNA"/>
</dbReference>
<dbReference type="EMBL" id="CAEZTX010000049">
    <property type="protein sequence ID" value="CAB4582481.1"/>
    <property type="molecule type" value="Genomic_DNA"/>
</dbReference>
<sequence>MTQIIAPSIFAADPAAHVFDGRLYLYVSYDEPFTNTHDSMVCYHALSTDDLVNWVDHGRILHLENVSWAISHMWAIDANKWKGKYYLTFCAFDEKTSTFRTGLAVSDRPEGPFTDLGPVEGVDWGQDPSFYVEGDRAYLIWGGRGQILIAEFNDDLRSIKRETIRNLSEDIAGYEGPFLHKYRDDYYLTYPALDNEKWPQRMSYATAKDPLGPYTYRGIFIPEFEGNSGTIHGSVVEFQGKWLAFYHSAWVSGLATSRSLMMSEITYAEDGSIIPLQLDKTVDGVITINSRQILDVSVAPKAGGRLFGVQVSTAGTDFTGAGFITGLTRQEFGVSVLSQIGLPGKYEITVRYRSADKSWNGRVVAGKHLFYDGNQNQDYDQYINRGTSFPATHGKWSELVIGEVVLPSGDHQIRISASHTLESGVPGIEIDYISVRQIG</sequence>
<organism evidence="5">
    <name type="scientific">freshwater metagenome</name>
    <dbReference type="NCBI Taxonomy" id="449393"/>
    <lineage>
        <taxon>unclassified sequences</taxon>
        <taxon>metagenomes</taxon>
        <taxon>ecological metagenomes</taxon>
    </lineage>
</organism>
<evidence type="ECO:0000313" key="5">
    <source>
        <dbReference type="EMBL" id="CAB4582481.1"/>
    </source>
</evidence>
<evidence type="ECO:0000256" key="3">
    <source>
        <dbReference type="ARBA" id="ARBA00023277"/>
    </source>
</evidence>
<evidence type="ECO:0000256" key="1">
    <source>
        <dbReference type="ARBA" id="ARBA00009865"/>
    </source>
</evidence>
<dbReference type="Pfam" id="PF04616">
    <property type="entry name" value="Glyco_hydro_43"/>
    <property type="match status" value="1"/>
</dbReference>
<comment type="similarity">
    <text evidence="1">Belongs to the glycosyl hydrolase 43 family.</text>
</comment>
<keyword evidence="4" id="KW-0326">Glycosidase</keyword>
<accession>A0A6J6F140</accession>
<reference evidence="5" key="1">
    <citation type="submission" date="2020-05" db="EMBL/GenBank/DDBJ databases">
        <authorList>
            <person name="Chiriac C."/>
            <person name="Salcher M."/>
            <person name="Ghai R."/>
            <person name="Kavagutti S V."/>
        </authorList>
    </citation>
    <scope>NUCLEOTIDE SEQUENCE</scope>
</reference>
<dbReference type="Gene3D" id="2.115.10.20">
    <property type="entry name" value="Glycosyl hydrolase domain, family 43"/>
    <property type="match status" value="1"/>
</dbReference>
<dbReference type="InterPro" id="IPR023296">
    <property type="entry name" value="Glyco_hydro_beta-prop_sf"/>
</dbReference>
<gene>
    <name evidence="5" type="ORF">UFOPK1755_00619</name>
    <name evidence="6" type="ORF">UFOPK2155_00661</name>
</gene>
<proteinExistence type="inferred from homology"/>
<evidence type="ECO:0000313" key="6">
    <source>
        <dbReference type="EMBL" id="CAB4642392.1"/>
    </source>
</evidence>
<dbReference type="Gene3D" id="2.60.120.260">
    <property type="entry name" value="Galactose-binding domain-like"/>
    <property type="match status" value="1"/>
</dbReference>